<evidence type="ECO:0000256" key="6">
    <source>
        <dbReference type="ARBA" id="ARBA00022490"/>
    </source>
</evidence>
<dbReference type="PANTHER" id="PTHR10460">
    <property type="entry name" value="ABL INTERACTOR FAMILY MEMBER"/>
    <property type="match status" value="1"/>
</dbReference>
<protein>
    <recommendedName>
        <fullName evidence="17">SH3 domain-containing protein</fullName>
    </recommendedName>
</protein>
<keyword evidence="7" id="KW-0597">Phosphoprotein</keyword>
<dbReference type="GO" id="GO:0001764">
    <property type="term" value="P:neuron migration"/>
    <property type="evidence" value="ECO:0007669"/>
    <property type="project" value="TreeGrafter"/>
</dbReference>
<evidence type="ECO:0000256" key="10">
    <source>
        <dbReference type="ARBA" id="ARBA00023273"/>
    </source>
</evidence>
<dbReference type="AlphaFoldDB" id="A0A814EU82"/>
<evidence type="ECO:0000256" key="9">
    <source>
        <dbReference type="ARBA" id="ARBA00023212"/>
    </source>
</evidence>
<dbReference type="GO" id="GO:0030027">
    <property type="term" value="C:lamellipodium"/>
    <property type="evidence" value="ECO:0007669"/>
    <property type="project" value="UniProtKB-SubCell"/>
</dbReference>
<accession>A0A814EU82</accession>
<feature type="domain" description="T-SNARE coiled-coil homology" evidence="14">
    <location>
        <begin position="57"/>
        <end position="119"/>
    </location>
</feature>
<dbReference type="GO" id="GO:0030175">
    <property type="term" value="C:filopodium"/>
    <property type="evidence" value="ECO:0007669"/>
    <property type="project" value="UniProtKB-SubCell"/>
</dbReference>
<dbReference type="GO" id="GO:0031209">
    <property type="term" value="C:SCAR complex"/>
    <property type="evidence" value="ECO:0007669"/>
    <property type="project" value="TreeGrafter"/>
</dbReference>
<comment type="caution">
    <text evidence="15">The sequence shown here is derived from an EMBL/GenBank/DDBJ whole genome shotgun (WGS) entry which is preliminary data.</text>
</comment>
<evidence type="ECO:0000256" key="7">
    <source>
        <dbReference type="ARBA" id="ARBA00022553"/>
    </source>
</evidence>
<dbReference type="EMBL" id="CAJNOC010003169">
    <property type="protein sequence ID" value="CAF0970828.1"/>
    <property type="molecule type" value="Genomic_DNA"/>
</dbReference>
<dbReference type="PROSITE" id="PS50192">
    <property type="entry name" value="T_SNARE"/>
    <property type="match status" value="1"/>
</dbReference>
<dbReference type="Pfam" id="PF00018">
    <property type="entry name" value="SH3_1"/>
    <property type="match status" value="1"/>
</dbReference>
<feature type="domain" description="SH3" evidence="13">
    <location>
        <begin position="471"/>
        <end position="535"/>
    </location>
</feature>
<dbReference type="GO" id="GO:0035591">
    <property type="term" value="F:signaling adaptor activity"/>
    <property type="evidence" value="ECO:0007669"/>
    <property type="project" value="TreeGrafter"/>
</dbReference>
<evidence type="ECO:0000256" key="2">
    <source>
        <dbReference type="ARBA" id="ARBA00004486"/>
    </source>
</evidence>
<evidence type="ECO:0000259" key="13">
    <source>
        <dbReference type="PROSITE" id="PS50002"/>
    </source>
</evidence>
<keyword evidence="5 11" id="KW-0728">SH3 domain</keyword>
<evidence type="ECO:0000256" key="1">
    <source>
        <dbReference type="ARBA" id="ARBA00004245"/>
    </source>
</evidence>
<keyword evidence="6" id="KW-0963">Cytoplasm</keyword>
<name>A0A814EU82_9BILA</name>
<keyword evidence="16" id="KW-1185">Reference proteome</keyword>
<dbReference type="InterPro" id="IPR012849">
    <property type="entry name" value="Abl-interactor_HHR_dom"/>
</dbReference>
<dbReference type="InterPro" id="IPR001452">
    <property type="entry name" value="SH3_domain"/>
</dbReference>
<feature type="region of interest" description="Disordered" evidence="12">
    <location>
        <begin position="179"/>
        <end position="198"/>
    </location>
</feature>
<evidence type="ECO:0000256" key="12">
    <source>
        <dbReference type="SAM" id="MobiDB-lite"/>
    </source>
</evidence>
<sequence length="545" mass="61163">MQLQGDLNSNFEHIKTILDKDLQENSKQLSDNVLNLERVAQYCEDIYVNSKEGDKQHLLNETRSYTAQALASVAYQIHVLSNSFLALLDTQGSVLDEMGVSIHHLAHEVNIHKEKVARREIGVLTTNKCIVRTGKVKRPDVEEKPVKYVRKPIDFSILDDVGHGVKINRQQDLSKIGVGRQNSYSSTHSTNSTNTKIADVTNTPPLILKSNALMNVNSSNGMGTVRSTNSNSIYRTPVIPPSVPTEYLSRQELGIYSSKKELNQSAGAESLSGAYGGMSYRRPSQNTSINQGQSEYSDTINSRTGNAYLQQLNNFPPNNNNNNSVGYSSGKDLGIIRTNLNNIDYATNGTIYRRPQLHSSIYERSISNSSQGENSQYGQGVKNQVFNRQDSQKSNQIANQSILSNASSIHGLPPPPVLFSGLRSNPDSSSINNGEINFGNVVFENEFMVGNNEFDDDEDDDFIPNWVPMERCLEKVITLFDYEGLRDDELTFKENMYIYVIKKNDDHWYEGIMKTENGDIVQGLYPYNYARCVKRFVEDSRVTQC</sequence>
<organism evidence="15 16">
    <name type="scientific">Brachionus calyciflorus</name>
    <dbReference type="NCBI Taxonomy" id="104777"/>
    <lineage>
        <taxon>Eukaryota</taxon>
        <taxon>Metazoa</taxon>
        <taxon>Spiralia</taxon>
        <taxon>Gnathifera</taxon>
        <taxon>Rotifera</taxon>
        <taxon>Eurotatoria</taxon>
        <taxon>Monogononta</taxon>
        <taxon>Pseudotrocha</taxon>
        <taxon>Ploima</taxon>
        <taxon>Brachionidae</taxon>
        <taxon>Brachionus</taxon>
    </lineage>
</organism>
<dbReference type="InterPro" id="IPR000727">
    <property type="entry name" value="T_SNARE_dom"/>
</dbReference>
<evidence type="ECO:0000256" key="8">
    <source>
        <dbReference type="ARBA" id="ARBA00023054"/>
    </source>
</evidence>
<dbReference type="Pfam" id="PF07815">
    <property type="entry name" value="Abi_HHR"/>
    <property type="match status" value="1"/>
</dbReference>
<comment type="subcellular location">
    <subcellularLocation>
        <location evidence="2">Cell projection</location>
        <location evidence="2">Filopodium</location>
    </subcellularLocation>
    <subcellularLocation>
        <location evidence="3">Cell projection</location>
        <location evidence="3">Lamellipodium</location>
    </subcellularLocation>
    <subcellularLocation>
        <location evidence="1">Cytoplasm</location>
        <location evidence="1">Cytoskeleton</location>
    </subcellularLocation>
</comment>
<evidence type="ECO:0000256" key="5">
    <source>
        <dbReference type="ARBA" id="ARBA00022443"/>
    </source>
</evidence>
<evidence type="ECO:0000256" key="3">
    <source>
        <dbReference type="ARBA" id="ARBA00004510"/>
    </source>
</evidence>
<dbReference type="InterPro" id="IPR036028">
    <property type="entry name" value="SH3-like_dom_sf"/>
</dbReference>
<dbReference type="Gene3D" id="2.30.30.40">
    <property type="entry name" value="SH3 Domains"/>
    <property type="match status" value="1"/>
</dbReference>
<evidence type="ECO:0000256" key="11">
    <source>
        <dbReference type="PROSITE-ProRule" id="PRU00192"/>
    </source>
</evidence>
<evidence type="ECO:0000313" key="16">
    <source>
        <dbReference type="Proteomes" id="UP000663879"/>
    </source>
</evidence>
<gene>
    <name evidence="15" type="ORF">OXX778_LOCUS14908</name>
</gene>
<evidence type="ECO:0000259" key="14">
    <source>
        <dbReference type="PROSITE" id="PS50192"/>
    </source>
</evidence>
<dbReference type="OrthoDB" id="5971719at2759"/>
<dbReference type="SMART" id="SM00326">
    <property type="entry name" value="SH3"/>
    <property type="match status" value="1"/>
</dbReference>
<dbReference type="PANTHER" id="PTHR10460:SF0">
    <property type="entry name" value="ABELSON INTERACTING PROTEIN, ISOFORM D"/>
    <property type="match status" value="1"/>
</dbReference>
<keyword evidence="8" id="KW-0175">Coiled coil</keyword>
<dbReference type="SUPFAM" id="SSF50044">
    <property type="entry name" value="SH3-domain"/>
    <property type="match status" value="1"/>
</dbReference>
<dbReference type="PROSITE" id="PS50002">
    <property type="entry name" value="SH3"/>
    <property type="match status" value="1"/>
</dbReference>
<reference evidence="15" key="1">
    <citation type="submission" date="2021-02" db="EMBL/GenBank/DDBJ databases">
        <authorList>
            <person name="Nowell W R."/>
        </authorList>
    </citation>
    <scope>NUCLEOTIDE SEQUENCE</scope>
    <source>
        <strain evidence="15">Ploen Becks lab</strain>
    </source>
</reference>
<dbReference type="Proteomes" id="UP000663879">
    <property type="component" value="Unassembled WGS sequence"/>
</dbReference>
<feature type="compositionally biased region" description="Low complexity" evidence="12">
    <location>
        <begin position="182"/>
        <end position="195"/>
    </location>
</feature>
<proteinExistence type="inferred from homology"/>
<keyword evidence="9" id="KW-0206">Cytoskeleton</keyword>
<dbReference type="GO" id="GO:0017124">
    <property type="term" value="F:SH3 domain binding"/>
    <property type="evidence" value="ECO:0007669"/>
    <property type="project" value="TreeGrafter"/>
</dbReference>
<evidence type="ECO:0000256" key="4">
    <source>
        <dbReference type="ARBA" id="ARBA00010020"/>
    </source>
</evidence>
<evidence type="ECO:0008006" key="17">
    <source>
        <dbReference type="Google" id="ProtNLM"/>
    </source>
</evidence>
<evidence type="ECO:0000313" key="15">
    <source>
        <dbReference type="EMBL" id="CAF0970828.1"/>
    </source>
</evidence>
<keyword evidence="10" id="KW-0966">Cell projection</keyword>
<dbReference type="GO" id="GO:0005856">
    <property type="term" value="C:cytoskeleton"/>
    <property type="evidence" value="ECO:0007669"/>
    <property type="project" value="UniProtKB-SubCell"/>
</dbReference>
<comment type="similarity">
    <text evidence="4">Belongs to the ABI family.</text>
</comment>
<dbReference type="InterPro" id="IPR028457">
    <property type="entry name" value="ABI"/>
</dbReference>
<dbReference type="Gene3D" id="6.10.140.1620">
    <property type="match status" value="1"/>
</dbReference>